<accession>A0A833VM00</accession>
<dbReference type="AlphaFoldDB" id="A0A833VM00"/>
<sequence length="39" mass="4532">MLKIQQMRFAACMATSLEVGIFIWNMKNVAAIHPLRIRK</sequence>
<name>A0A833VM00_9HYME</name>
<proteinExistence type="predicted"/>
<dbReference type="EMBL" id="WNWW01001470">
    <property type="protein sequence ID" value="KAF3419815.1"/>
    <property type="molecule type" value="Genomic_DNA"/>
</dbReference>
<reference evidence="1" key="1">
    <citation type="submission" date="2019-11" db="EMBL/GenBank/DDBJ databases">
        <title>The nuclear and mitochondrial genomes of Frieseomelitta varia - a highly eusocial stingless bee (Meliponini) with a permanently sterile worker caste.</title>
        <authorList>
            <person name="Freitas F.C.P."/>
            <person name="Lourenco A.P."/>
            <person name="Nunes F.M.F."/>
            <person name="Paschoal A.R."/>
            <person name="Abreu F.C.P."/>
            <person name="Barbin F.O."/>
            <person name="Bataglia L."/>
            <person name="Cardoso-Junior C.A.M."/>
            <person name="Cervoni M.S."/>
            <person name="Silva S.R."/>
            <person name="Dalarmi F."/>
            <person name="Del Lama M.A."/>
            <person name="Depintor T.S."/>
            <person name="Ferreira K.M."/>
            <person name="Goria P.S."/>
            <person name="Jaskot M.C."/>
            <person name="Lago D.C."/>
            <person name="Luna-Lucena D."/>
            <person name="Moda L.M."/>
            <person name="Nascimento L."/>
            <person name="Pedrino M."/>
            <person name="Rabico F.O."/>
            <person name="Sanches F.C."/>
            <person name="Santos D.E."/>
            <person name="Santos C.G."/>
            <person name="Vieira J."/>
            <person name="Lopes T.F."/>
            <person name="Barchuk A.R."/>
            <person name="Hartfelder K."/>
            <person name="Simoes Z.L.P."/>
            <person name="Bitondi M.M.G."/>
            <person name="Pinheiro D.G."/>
        </authorList>
    </citation>
    <scope>NUCLEOTIDE SEQUENCE</scope>
    <source>
        <strain evidence="1">USP_RPSP 00005682</strain>
        <tissue evidence="1">Whole individual</tissue>
    </source>
</reference>
<protein>
    <submittedName>
        <fullName evidence="1">Uncharacterized protein</fullName>
    </submittedName>
</protein>
<dbReference type="Proteomes" id="UP000655588">
    <property type="component" value="Unassembled WGS sequence"/>
</dbReference>
<organism evidence="1 2">
    <name type="scientific">Frieseomelitta varia</name>
    <dbReference type="NCBI Taxonomy" id="561572"/>
    <lineage>
        <taxon>Eukaryota</taxon>
        <taxon>Metazoa</taxon>
        <taxon>Ecdysozoa</taxon>
        <taxon>Arthropoda</taxon>
        <taxon>Hexapoda</taxon>
        <taxon>Insecta</taxon>
        <taxon>Pterygota</taxon>
        <taxon>Neoptera</taxon>
        <taxon>Endopterygota</taxon>
        <taxon>Hymenoptera</taxon>
        <taxon>Apocrita</taxon>
        <taxon>Aculeata</taxon>
        <taxon>Apoidea</taxon>
        <taxon>Anthophila</taxon>
        <taxon>Apidae</taxon>
        <taxon>Frieseomelitta</taxon>
    </lineage>
</organism>
<gene>
    <name evidence="1" type="ORF">E2986_12008</name>
</gene>
<comment type="caution">
    <text evidence="1">The sequence shown here is derived from an EMBL/GenBank/DDBJ whole genome shotgun (WGS) entry which is preliminary data.</text>
</comment>
<keyword evidence="2" id="KW-1185">Reference proteome</keyword>
<evidence type="ECO:0000313" key="2">
    <source>
        <dbReference type="Proteomes" id="UP000655588"/>
    </source>
</evidence>
<evidence type="ECO:0000313" key="1">
    <source>
        <dbReference type="EMBL" id="KAF3419815.1"/>
    </source>
</evidence>